<dbReference type="EMBL" id="SHKX01000016">
    <property type="protein sequence ID" value="RZU36869.1"/>
    <property type="molecule type" value="Genomic_DNA"/>
</dbReference>
<dbReference type="PANTHER" id="PTHR39456:SF1">
    <property type="entry name" value="METAL-DEPENDENT HYDROLASE"/>
    <property type="match status" value="1"/>
</dbReference>
<dbReference type="Pfam" id="PF10118">
    <property type="entry name" value="Metal_hydrol"/>
    <property type="match status" value="1"/>
</dbReference>
<protein>
    <recommendedName>
        <fullName evidence="3">Metal-dependent hydrolase</fullName>
    </recommendedName>
</protein>
<gene>
    <name evidence="1" type="ORF">EV700_3082</name>
</gene>
<reference evidence="1 2" key="1">
    <citation type="submission" date="2019-02" db="EMBL/GenBank/DDBJ databases">
        <title>Genomic Encyclopedia of Type Strains, Phase IV (KMG-IV): sequencing the most valuable type-strain genomes for metagenomic binning, comparative biology and taxonomic classification.</title>
        <authorList>
            <person name="Goeker M."/>
        </authorList>
    </citation>
    <scope>NUCLEOTIDE SEQUENCE [LARGE SCALE GENOMIC DNA]</scope>
    <source>
        <strain evidence="1 2">DSM 105135</strain>
    </source>
</reference>
<proteinExistence type="predicted"/>
<dbReference type="OrthoDB" id="5727566at2"/>
<comment type="caution">
    <text evidence="1">The sequence shown here is derived from an EMBL/GenBank/DDBJ whole genome shotgun (WGS) entry which is preliminary data.</text>
</comment>
<name>A0A4Q7YK58_9GAMM</name>
<organism evidence="1 2">
    <name type="scientific">Fluviicoccus keumensis</name>
    <dbReference type="NCBI Taxonomy" id="1435465"/>
    <lineage>
        <taxon>Bacteria</taxon>
        <taxon>Pseudomonadati</taxon>
        <taxon>Pseudomonadota</taxon>
        <taxon>Gammaproteobacteria</taxon>
        <taxon>Moraxellales</taxon>
        <taxon>Moraxellaceae</taxon>
        <taxon>Fluviicoccus</taxon>
    </lineage>
</organism>
<dbReference type="PIRSF" id="PIRSF007580">
    <property type="entry name" value="UCP07580"/>
    <property type="match status" value="1"/>
</dbReference>
<dbReference type="RefSeq" id="WP_130415427.1">
    <property type="nucleotide sequence ID" value="NZ_SHKX01000016.1"/>
</dbReference>
<evidence type="ECO:0000313" key="1">
    <source>
        <dbReference type="EMBL" id="RZU36869.1"/>
    </source>
</evidence>
<sequence>MSAITVRRSRFDAERPLPRHYFRGQSPLMSHLLTALSITFPDGEQFFVHSVRNVRDRVTDPQLQKDISAFIGQEAMHSQAHARFNAGIQADDYRLQDFEPQMQAGMATLRTRSPRRQLAATVAYEHFTALIAAHLLSRPQLFDGFDDNLRQLWLWHALEELEHKAVAFNVYQAVFGSGPESLAQRRRSMRTVSVGFVMGVATMTGNLLWQDRKASLGSPRKLLLNVRDAAYLADMVVSTLPHYLAFYKAGFHPDEVDHGALIAKWRRVLDA</sequence>
<accession>A0A4Q7YK58</accession>
<evidence type="ECO:0008006" key="3">
    <source>
        <dbReference type="Google" id="ProtNLM"/>
    </source>
</evidence>
<dbReference type="AlphaFoldDB" id="A0A4Q7YK58"/>
<keyword evidence="2" id="KW-1185">Reference proteome</keyword>
<dbReference type="Proteomes" id="UP000292423">
    <property type="component" value="Unassembled WGS sequence"/>
</dbReference>
<evidence type="ECO:0000313" key="2">
    <source>
        <dbReference type="Proteomes" id="UP000292423"/>
    </source>
</evidence>
<dbReference type="InterPro" id="IPR016516">
    <property type="entry name" value="UCP07580"/>
</dbReference>
<dbReference type="PANTHER" id="PTHR39456">
    <property type="entry name" value="METAL-DEPENDENT HYDROLASE"/>
    <property type="match status" value="1"/>
</dbReference>